<feature type="region of interest" description="Disordered" evidence="1">
    <location>
        <begin position="14"/>
        <end position="72"/>
    </location>
</feature>
<evidence type="ECO:0000256" key="1">
    <source>
        <dbReference type="SAM" id="MobiDB-lite"/>
    </source>
</evidence>
<gene>
    <name evidence="2" type="ORF">ANCDUO_09185</name>
</gene>
<evidence type="ECO:0000313" key="2">
    <source>
        <dbReference type="EMBL" id="KIH60565.1"/>
    </source>
</evidence>
<keyword evidence="3" id="KW-1185">Reference proteome</keyword>
<name>A0A0C2GH98_9BILA</name>
<dbReference type="EMBL" id="KN730846">
    <property type="protein sequence ID" value="KIH60565.1"/>
    <property type="molecule type" value="Genomic_DNA"/>
</dbReference>
<feature type="region of interest" description="Disordered" evidence="1">
    <location>
        <begin position="144"/>
        <end position="165"/>
    </location>
</feature>
<feature type="compositionally biased region" description="Basic and acidic residues" evidence="1">
    <location>
        <begin position="23"/>
        <end position="47"/>
    </location>
</feature>
<evidence type="ECO:0000313" key="3">
    <source>
        <dbReference type="Proteomes" id="UP000054047"/>
    </source>
</evidence>
<sequence length="198" mass="22605">MMMRIGLNKICPCSSNRKLSNSEVDRKSHELAVERPENLGAHREKQPVEGSSSGARTESTERQSQEPEEVYDPLQKAAEFLKALIKRTAESQNWPLRRYRDVVSAVSDNDLYNKYCRYLDFRRRHLDGQSAFAKMPFSNIEKARSACSTSPRQRKESRGFESHQDSPSFALAYQARPSYETLELICQRGALEPQATAS</sequence>
<dbReference type="AlphaFoldDB" id="A0A0C2GH98"/>
<protein>
    <submittedName>
        <fullName evidence="2">Uncharacterized protein</fullName>
    </submittedName>
</protein>
<feature type="compositionally biased region" description="Basic and acidic residues" evidence="1">
    <location>
        <begin position="153"/>
        <end position="164"/>
    </location>
</feature>
<dbReference type="Proteomes" id="UP000054047">
    <property type="component" value="Unassembled WGS sequence"/>
</dbReference>
<accession>A0A0C2GH98</accession>
<dbReference type="OrthoDB" id="10394993at2759"/>
<proteinExistence type="predicted"/>
<reference evidence="2 3" key="1">
    <citation type="submission" date="2013-12" db="EMBL/GenBank/DDBJ databases">
        <title>Draft genome of the parsitic nematode Ancylostoma duodenale.</title>
        <authorList>
            <person name="Mitreva M."/>
        </authorList>
    </citation>
    <scope>NUCLEOTIDE SEQUENCE [LARGE SCALE GENOMIC DNA]</scope>
    <source>
        <strain evidence="2 3">Zhejiang</strain>
    </source>
</reference>
<organism evidence="2 3">
    <name type="scientific">Ancylostoma duodenale</name>
    <dbReference type="NCBI Taxonomy" id="51022"/>
    <lineage>
        <taxon>Eukaryota</taxon>
        <taxon>Metazoa</taxon>
        <taxon>Ecdysozoa</taxon>
        <taxon>Nematoda</taxon>
        <taxon>Chromadorea</taxon>
        <taxon>Rhabditida</taxon>
        <taxon>Rhabditina</taxon>
        <taxon>Rhabditomorpha</taxon>
        <taxon>Strongyloidea</taxon>
        <taxon>Ancylostomatidae</taxon>
        <taxon>Ancylostomatinae</taxon>
        <taxon>Ancylostoma</taxon>
    </lineage>
</organism>